<dbReference type="Proteomes" id="UP001296873">
    <property type="component" value="Unassembled WGS sequence"/>
</dbReference>
<accession>A0ABS1DM56</accession>
<dbReference type="GO" id="GO:0008168">
    <property type="term" value="F:methyltransferase activity"/>
    <property type="evidence" value="ECO:0007669"/>
    <property type="project" value="UniProtKB-KW"/>
</dbReference>
<name>A0ABS1DM56_9PROT</name>
<organism evidence="1 2">
    <name type="scientific">Rhodovibrio sodomensis</name>
    <dbReference type="NCBI Taxonomy" id="1088"/>
    <lineage>
        <taxon>Bacteria</taxon>
        <taxon>Pseudomonadati</taxon>
        <taxon>Pseudomonadota</taxon>
        <taxon>Alphaproteobacteria</taxon>
        <taxon>Rhodospirillales</taxon>
        <taxon>Rhodovibrionaceae</taxon>
        <taxon>Rhodovibrio</taxon>
    </lineage>
</organism>
<proteinExistence type="predicted"/>
<dbReference type="PRINTS" id="PR00507">
    <property type="entry name" value="N12N6MTFRASE"/>
</dbReference>
<evidence type="ECO:0000313" key="2">
    <source>
        <dbReference type="Proteomes" id="UP001296873"/>
    </source>
</evidence>
<protein>
    <submittedName>
        <fullName evidence="1">SAM-dependent methyltransferase</fullName>
    </submittedName>
</protein>
<keyword evidence="2" id="KW-1185">Reference proteome</keyword>
<gene>
    <name evidence="1" type="ORF">CKO28_24110</name>
</gene>
<sequence length="282" mass="31748">MFEGSPVTAMDADQPDARVREFGQFPTPMWVAEAIVERHFPDLDADDHVIEPGCGPGSFLSAIPSHVPVTGYEIDADLAERARRSTGRRVVTGDFTRCPVDLRPTCVIGNPPFKADVIDAFLACSHALLPENGRVGFILPAYMFQTASRVARYAEDWSLFQEMIPRNVFRDLKAPIVFALFSKDRRRSLVGFALYREADEIRNLSVDARDALERGRGPVWRQVVSMALDALGGEANLDDIYAAIEGKRPTRSRHWREKVRQTLQRGHFRRIARGRWALPETA</sequence>
<dbReference type="SUPFAM" id="SSF53335">
    <property type="entry name" value="S-adenosyl-L-methionine-dependent methyltransferases"/>
    <property type="match status" value="1"/>
</dbReference>
<dbReference type="EMBL" id="NRRL01000144">
    <property type="protein sequence ID" value="MBK1671096.1"/>
    <property type="molecule type" value="Genomic_DNA"/>
</dbReference>
<reference evidence="1 2" key="1">
    <citation type="journal article" date="2020" name="Microorganisms">
        <title>Osmotic Adaptation and Compatible Solute Biosynthesis of Phototrophic Bacteria as Revealed from Genome Analyses.</title>
        <authorList>
            <person name="Imhoff J.F."/>
            <person name="Rahn T."/>
            <person name="Kunzel S."/>
            <person name="Keller A."/>
            <person name="Neulinger S.C."/>
        </authorList>
    </citation>
    <scope>NUCLEOTIDE SEQUENCE [LARGE SCALE GENOMIC DNA]</scope>
    <source>
        <strain evidence="1 2">DSM 9895</strain>
    </source>
</reference>
<keyword evidence="1" id="KW-0489">Methyltransferase</keyword>
<dbReference type="GO" id="GO:0032259">
    <property type="term" value="P:methylation"/>
    <property type="evidence" value="ECO:0007669"/>
    <property type="project" value="UniProtKB-KW"/>
</dbReference>
<dbReference type="Gene3D" id="3.40.50.150">
    <property type="entry name" value="Vaccinia Virus protein VP39"/>
    <property type="match status" value="1"/>
</dbReference>
<dbReference type="InterPro" id="IPR029063">
    <property type="entry name" value="SAM-dependent_MTases_sf"/>
</dbReference>
<evidence type="ECO:0000313" key="1">
    <source>
        <dbReference type="EMBL" id="MBK1671096.1"/>
    </source>
</evidence>
<dbReference type="CDD" id="cd02440">
    <property type="entry name" value="AdoMet_MTases"/>
    <property type="match status" value="1"/>
</dbReference>
<keyword evidence="1" id="KW-0808">Transferase</keyword>
<comment type="caution">
    <text evidence="1">The sequence shown here is derived from an EMBL/GenBank/DDBJ whole genome shotgun (WGS) entry which is preliminary data.</text>
</comment>